<sequence length="132" mass="14685">MTALDTNLLVRLLTNDDSRQAAKVEAWLREHATARSPAYVDHIVLCELSWVLERSYGYARDVIRGALAALLDQEHLKIESPSLVRQALGLHETGPADFSDYLLAVRAQAAGHAPILTFDKRAARTSTHQLLR</sequence>
<dbReference type="Proteomes" id="UP001500975">
    <property type="component" value="Unassembled WGS sequence"/>
</dbReference>
<evidence type="ECO:0000313" key="2">
    <source>
        <dbReference type="EMBL" id="GAA4352362.1"/>
    </source>
</evidence>
<comment type="caution">
    <text evidence="2">The sequence shown here is derived from an EMBL/GenBank/DDBJ whole genome shotgun (WGS) entry which is preliminary data.</text>
</comment>
<gene>
    <name evidence="2" type="ORF">GCM10023165_41500</name>
</gene>
<dbReference type="EMBL" id="BAABGJ010000076">
    <property type="protein sequence ID" value="GAA4352362.1"/>
    <property type="molecule type" value="Genomic_DNA"/>
</dbReference>
<feature type="domain" description="PIN" evidence="1">
    <location>
        <begin position="4"/>
        <end position="125"/>
    </location>
</feature>
<dbReference type="PANTHER" id="PTHR39664:SF2">
    <property type="entry name" value="NUCLEIC ACID-BINDING PROTEIN, CONTAINING PIN DOMAIN-RELATED"/>
    <property type="match status" value="1"/>
</dbReference>
<protein>
    <submittedName>
        <fullName evidence="2">Type II toxin-antitoxin system VapC family toxin</fullName>
    </submittedName>
</protein>
<dbReference type="Gene3D" id="3.40.50.1010">
    <property type="entry name" value="5'-nuclease"/>
    <property type="match status" value="1"/>
</dbReference>
<dbReference type="RefSeq" id="WP_345540305.1">
    <property type="nucleotide sequence ID" value="NZ_BAABGJ010000076.1"/>
</dbReference>
<dbReference type="InterPro" id="IPR002716">
    <property type="entry name" value="PIN_dom"/>
</dbReference>
<evidence type="ECO:0000313" key="3">
    <source>
        <dbReference type="Proteomes" id="UP001500975"/>
    </source>
</evidence>
<keyword evidence="3" id="KW-1185">Reference proteome</keyword>
<accession>A0ABP8I6F9</accession>
<dbReference type="PANTHER" id="PTHR39664">
    <property type="match status" value="1"/>
</dbReference>
<name>A0ABP8I6F9_9BURK</name>
<dbReference type="SUPFAM" id="SSF88723">
    <property type="entry name" value="PIN domain-like"/>
    <property type="match status" value="1"/>
</dbReference>
<reference evidence="3" key="1">
    <citation type="journal article" date="2019" name="Int. J. Syst. Evol. Microbiol.">
        <title>The Global Catalogue of Microorganisms (GCM) 10K type strain sequencing project: providing services to taxonomists for standard genome sequencing and annotation.</title>
        <authorList>
            <consortium name="The Broad Institute Genomics Platform"/>
            <consortium name="The Broad Institute Genome Sequencing Center for Infectious Disease"/>
            <person name="Wu L."/>
            <person name="Ma J."/>
        </authorList>
    </citation>
    <scope>NUCLEOTIDE SEQUENCE [LARGE SCALE GENOMIC DNA]</scope>
    <source>
        <strain evidence="3">JCM 17804</strain>
    </source>
</reference>
<evidence type="ECO:0000259" key="1">
    <source>
        <dbReference type="Pfam" id="PF01850"/>
    </source>
</evidence>
<dbReference type="Pfam" id="PF01850">
    <property type="entry name" value="PIN"/>
    <property type="match status" value="1"/>
</dbReference>
<dbReference type="InterPro" id="IPR029060">
    <property type="entry name" value="PIN-like_dom_sf"/>
</dbReference>
<dbReference type="CDD" id="cd18683">
    <property type="entry name" value="PIN_VapC-like"/>
    <property type="match status" value="1"/>
</dbReference>
<organism evidence="2 3">
    <name type="scientific">Variovorax defluvii</name>
    <dbReference type="NCBI Taxonomy" id="913761"/>
    <lineage>
        <taxon>Bacteria</taxon>
        <taxon>Pseudomonadati</taxon>
        <taxon>Pseudomonadota</taxon>
        <taxon>Betaproteobacteria</taxon>
        <taxon>Burkholderiales</taxon>
        <taxon>Comamonadaceae</taxon>
        <taxon>Variovorax</taxon>
    </lineage>
</organism>
<proteinExistence type="predicted"/>